<dbReference type="Gene3D" id="1.10.10.60">
    <property type="entry name" value="Homeodomain-like"/>
    <property type="match status" value="1"/>
</dbReference>
<evidence type="ECO:0000256" key="4">
    <source>
        <dbReference type="ARBA" id="ARBA00023242"/>
    </source>
</evidence>
<evidence type="ECO:0000256" key="6">
    <source>
        <dbReference type="RuleBase" id="RU000682"/>
    </source>
</evidence>
<name>A0A4P9W819_9FUNG</name>
<feature type="domain" description="Homeobox" evidence="7">
    <location>
        <begin position="1"/>
        <end position="53"/>
    </location>
</feature>
<dbReference type="InterPro" id="IPR001356">
    <property type="entry name" value="HD"/>
</dbReference>
<protein>
    <submittedName>
        <fullName evidence="8">Homeobox domain-containing protein</fullName>
    </submittedName>
</protein>
<feature type="non-terminal residue" evidence="8">
    <location>
        <position position="53"/>
    </location>
</feature>
<feature type="non-terminal residue" evidence="8">
    <location>
        <position position="1"/>
    </location>
</feature>
<dbReference type="GO" id="GO:0030154">
    <property type="term" value="P:cell differentiation"/>
    <property type="evidence" value="ECO:0007669"/>
    <property type="project" value="TreeGrafter"/>
</dbReference>
<keyword evidence="4 5" id="KW-0539">Nucleus</keyword>
<dbReference type="PANTHER" id="PTHR24324:SF5">
    <property type="entry name" value="HEMATOPOIETICALLY-EXPRESSED HOMEOBOX PROTEIN HHEX"/>
    <property type="match status" value="1"/>
</dbReference>
<keyword evidence="3 5" id="KW-0371">Homeobox</keyword>
<dbReference type="Pfam" id="PF00046">
    <property type="entry name" value="Homeodomain"/>
    <property type="match status" value="1"/>
</dbReference>
<dbReference type="GO" id="GO:0000981">
    <property type="term" value="F:DNA-binding transcription factor activity, RNA polymerase II-specific"/>
    <property type="evidence" value="ECO:0007669"/>
    <property type="project" value="InterPro"/>
</dbReference>
<dbReference type="SMART" id="SM00389">
    <property type="entry name" value="HOX"/>
    <property type="match status" value="1"/>
</dbReference>
<evidence type="ECO:0000256" key="2">
    <source>
        <dbReference type="ARBA" id="ARBA00023125"/>
    </source>
</evidence>
<proteinExistence type="predicted"/>
<evidence type="ECO:0000313" key="9">
    <source>
        <dbReference type="Proteomes" id="UP000269721"/>
    </source>
</evidence>
<comment type="subcellular location">
    <subcellularLocation>
        <location evidence="1 5 6">Nucleus</location>
    </subcellularLocation>
</comment>
<dbReference type="CDD" id="cd00086">
    <property type="entry name" value="homeodomain"/>
    <property type="match status" value="1"/>
</dbReference>
<dbReference type="Proteomes" id="UP000269721">
    <property type="component" value="Unassembled WGS sequence"/>
</dbReference>
<evidence type="ECO:0000256" key="3">
    <source>
        <dbReference type="ARBA" id="ARBA00023155"/>
    </source>
</evidence>
<dbReference type="EMBL" id="KZ996578">
    <property type="protein sequence ID" value="RKO88649.1"/>
    <property type="molecule type" value="Genomic_DNA"/>
</dbReference>
<dbReference type="InterPro" id="IPR017970">
    <property type="entry name" value="Homeobox_CS"/>
</dbReference>
<evidence type="ECO:0000256" key="1">
    <source>
        <dbReference type="ARBA" id="ARBA00004123"/>
    </source>
</evidence>
<dbReference type="AlphaFoldDB" id="A0A4P9W819"/>
<dbReference type="GO" id="GO:0000978">
    <property type="term" value="F:RNA polymerase II cis-regulatory region sequence-specific DNA binding"/>
    <property type="evidence" value="ECO:0007669"/>
    <property type="project" value="TreeGrafter"/>
</dbReference>
<dbReference type="PANTHER" id="PTHR24324">
    <property type="entry name" value="HOMEOBOX PROTEIN HHEX"/>
    <property type="match status" value="1"/>
</dbReference>
<sequence>RPRATPEQLAILEEQFQSSPSPSLPIREALAAQLAMEEKSVQIWFQNRRAKAK</sequence>
<accession>A0A4P9W819</accession>
<dbReference type="PROSITE" id="PS50071">
    <property type="entry name" value="HOMEOBOX_2"/>
    <property type="match status" value="1"/>
</dbReference>
<evidence type="ECO:0000259" key="7">
    <source>
        <dbReference type="PROSITE" id="PS50071"/>
    </source>
</evidence>
<keyword evidence="9" id="KW-1185">Reference proteome</keyword>
<reference evidence="9" key="1">
    <citation type="journal article" date="2018" name="Nat. Microbiol.">
        <title>Leveraging single-cell genomics to expand the fungal tree of life.</title>
        <authorList>
            <person name="Ahrendt S.R."/>
            <person name="Quandt C.A."/>
            <person name="Ciobanu D."/>
            <person name="Clum A."/>
            <person name="Salamov A."/>
            <person name="Andreopoulos B."/>
            <person name="Cheng J.F."/>
            <person name="Woyke T."/>
            <person name="Pelin A."/>
            <person name="Henrissat B."/>
            <person name="Reynolds N.K."/>
            <person name="Benny G.L."/>
            <person name="Smith M.E."/>
            <person name="James T.Y."/>
            <person name="Grigoriev I.V."/>
        </authorList>
    </citation>
    <scope>NUCLEOTIDE SEQUENCE [LARGE SCALE GENOMIC DNA]</scope>
</reference>
<keyword evidence="2 5" id="KW-0238">DNA-binding</keyword>
<dbReference type="OrthoDB" id="6159439at2759"/>
<dbReference type="SUPFAM" id="SSF46689">
    <property type="entry name" value="Homeodomain-like"/>
    <property type="match status" value="1"/>
</dbReference>
<dbReference type="InterPro" id="IPR051000">
    <property type="entry name" value="Homeobox_DNA-bind_prot"/>
</dbReference>
<dbReference type="GO" id="GO:0005634">
    <property type="term" value="C:nucleus"/>
    <property type="evidence" value="ECO:0007669"/>
    <property type="project" value="UniProtKB-SubCell"/>
</dbReference>
<organism evidence="8 9">
    <name type="scientific">Blyttiomyces helicus</name>
    <dbReference type="NCBI Taxonomy" id="388810"/>
    <lineage>
        <taxon>Eukaryota</taxon>
        <taxon>Fungi</taxon>
        <taxon>Fungi incertae sedis</taxon>
        <taxon>Chytridiomycota</taxon>
        <taxon>Chytridiomycota incertae sedis</taxon>
        <taxon>Chytridiomycetes</taxon>
        <taxon>Chytridiomycetes incertae sedis</taxon>
        <taxon>Blyttiomyces</taxon>
    </lineage>
</organism>
<dbReference type="InterPro" id="IPR009057">
    <property type="entry name" value="Homeodomain-like_sf"/>
</dbReference>
<dbReference type="PROSITE" id="PS00027">
    <property type="entry name" value="HOMEOBOX_1"/>
    <property type="match status" value="1"/>
</dbReference>
<evidence type="ECO:0000256" key="5">
    <source>
        <dbReference type="PROSITE-ProRule" id="PRU00108"/>
    </source>
</evidence>
<gene>
    <name evidence="8" type="ORF">BDK51DRAFT_8518</name>
</gene>
<evidence type="ECO:0000313" key="8">
    <source>
        <dbReference type="EMBL" id="RKO88649.1"/>
    </source>
</evidence>